<evidence type="ECO:0000256" key="2">
    <source>
        <dbReference type="ARBA" id="ARBA00022771"/>
    </source>
</evidence>
<evidence type="ECO:0000256" key="1">
    <source>
        <dbReference type="ARBA" id="ARBA00022723"/>
    </source>
</evidence>
<proteinExistence type="predicted"/>
<dbReference type="SUPFAM" id="SSF57903">
    <property type="entry name" value="FYVE/PHD zinc finger"/>
    <property type="match status" value="1"/>
</dbReference>
<dbReference type="PROSITE" id="PS01359">
    <property type="entry name" value="ZF_PHD_1"/>
    <property type="match status" value="1"/>
</dbReference>
<comment type="caution">
    <text evidence="7">The sequence shown here is derived from an EMBL/GenBank/DDBJ whole genome shotgun (WGS) entry which is preliminary data.</text>
</comment>
<reference evidence="7" key="1">
    <citation type="journal article" date="2023" name="Insect Mol. Biol.">
        <title>Genome sequencing provides insights into the evolution of gene families encoding plant cell wall-degrading enzymes in longhorned beetles.</title>
        <authorList>
            <person name="Shin N.R."/>
            <person name="Okamura Y."/>
            <person name="Kirsch R."/>
            <person name="Pauchet Y."/>
        </authorList>
    </citation>
    <scope>NUCLEOTIDE SEQUENCE</scope>
    <source>
        <strain evidence="7">RBIC_L_NR</strain>
    </source>
</reference>
<dbReference type="CDD" id="cd15489">
    <property type="entry name" value="PHD_SF"/>
    <property type="match status" value="1"/>
</dbReference>
<keyword evidence="1" id="KW-0479">Metal-binding</keyword>
<gene>
    <name evidence="7" type="ORF">NQ314_013715</name>
</gene>
<evidence type="ECO:0000256" key="4">
    <source>
        <dbReference type="PROSITE-ProRule" id="PRU00146"/>
    </source>
</evidence>
<evidence type="ECO:0000259" key="6">
    <source>
        <dbReference type="PROSITE" id="PS50016"/>
    </source>
</evidence>
<dbReference type="InterPro" id="IPR013083">
    <property type="entry name" value="Znf_RING/FYVE/PHD"/>
</dbReference>
<keyword evidence="2 4" id="KW-0863">Zinc-finger</keyword>
<dbReference type="InterPro" id="IPR019786">
    <property type="entry name" value="Zinc_finger_PHD-type_CS"/>
</dbReference>
<dbReference type="Proteomes" id="UP001162156">
    <property type="component" value="Unassembled WGS sequence"/>
</dbReference>
<protein>
    <recommendedName>
        <fullName evidence="6">PHD-type domain-containing protein</fullName>
    </recommendedName>
</protein>
<evidence type="ECO:0000313" key="7">
    <source>
        <dbReference type="EMBL" id="KAJ8933914.1"/>
    </source>
</evidence>
<name>A0AAV8X5D6_9CUCU</name>
<dbReference type="EMBL" id="JANEYF010003802">
    <property type="protein sequence ID" value="KAJ8933914.1"/>
    <property type="molecule type" value="Genomic_DNA"/>
</dbReference>
<dbReference type="AlphaFoldDB" id="A0AAV8X5D6"/>
<keyword evidence="3" id="KW-0862">Zinc</keyword>
<feature type="compositionally biased region" description="Polar residues" evidence="5">
    <location>
        <begin position="1"/>
        <end position="16"/>
    </location>
</feature>
<organism evidence="7 8">
    <name type="scientific">Rhamnusium bicolor</name>
    <dbReference type="NCBI Taxonomy" id="1586634"/>
    <lineage>
        <taxon>Eukaryota</taxon>
        <taxon>Metazoa</taxon>
        <taxon>Ecdysozoa</taxon>
        <taxon>Arthropoda</taxon>
        <taxon>Hexapoda</taxon>
        <taxon>Insecta</taxon>
        <taxon>Pterygota</taxon>
        <taxon>Neoptera</taxon>
        <taxon>Endopterygota</taxon>
        <taxon>Coleoptera</taxon>
        <taxon>Polyphaga</taxon>
        <taxon>Cucujiformia</taxon>
        <taxon>Chrysomeloidea</taxon>
        <taxon>Cerambycidae</taxon>
        <taxon>Lepturinae</taxon>
        <taxon>Rhagiini</taxon>
        <taxon>Rhamnusium</taxon>
    </lineage>
</organism>
<accession>A0AAV8X5D6</accession>
<evidence type="ECO:0000313" key="8">
    <source>
        <dbReference type="Proteomes" id="UP001162156"/>
    </source>
</evidence>
<evidence type="ECO:0000256" key="3">
    <source>
        <dbReference type="ARBA" id="ARBA00022833"/>
    </source>
</evidence>
<dbReference type="Gene3D" id="3.30.40.10">
    <property type="entry name" value="Zinc/RING finger domain, C3HC4 (zinc finger)"/>
    <property type="match status" value="1"/>
</dbReference>
<feature type="domain" description="PHD-type" evidence="6">
    <location>
        <begin position="142"/>
        <end position="200"/>
    </location>
</feature>
<dbReference type="GO" id="GO:0008270">
    <property type="term" value="F:zinc ion binding"/>
    <property type="evidence" value="ECO:0007669"/>
    <property type="project" value="UniProtKB-KW"/>
</dbReference>
<dbReference type="InterPro" id="IPR001965">
    <property type="entry name" value="Znf_PHD"/>
</dbReference>
<feature type="region of interest" description="Disordered" evidence="5">
    <location>
        <begin position="1"/>
        <end position="133"/>
    </location>
</feature>
<evidence type="ECO:0000256" key="5">
    <source>
        <dbReference type="SAM" id="MobiDB-lite"/>
    </source>
</evidence>
<dbReference type="InterPro" id="IPR011011">
    <property type="entry name" value="Znf_FYVE_PHD"/>
</dbReference>
<dbReference type="InterPro" id="IPR019787">
    <property type="entry name" value="Znf_PHD-finger"/>
</dbReference>
<dbReference type="SMART" id="SM00249">
    <property type="entry name" value="PHD"/>
    <property type="match status" value="1"/>
</dbReference>
<dbReference type="Pfam" id="PF00628">
    <property type="entry name" value="PHD"/>
    <property type="match status" value="1"/>
</dbReference>
<keyword evidence="8" id="KW-1185">Reference proteome</keyword>
<dbReference type="PROSITE" id="PS50016">
    <property type="entry name" value="ZF_PHD_2"/>
    <property type="match status" value="1"/>
</dbReference>
<feature type="compositionally biased region" description="Basic and acidic residues" evidence="5">
    <location>
        <begin position="67"/>
        <end position="92"/>
    </location>
</feature>
<sequence length="200" mass="23259">MTESASLRNEKNNSPNPIDRIQTEPVIEQASSSFEKHLSYPQPLNKNPKKRQREKIPSAISSTAWRKYYEDKLKEKEEQENAKKKRKVENVKKKQNKNTKSRFLTNKDADNLDQEAVGSSMRDNETEVEIDDQKNQNQSIFKQKCGECEEELESDAEIKTEKNVGCDSCPRWYHLGCTEFSGLSYVEVSNLDFICKFCYE</sequence>